<evidence type="ECO:0000313" key="11">
    <source>
        <dbReference type="EMBL" id="EHO41220.1"/>
    </source>
</evidence>
<keyword evidence="3" id="KW-0813">Transport</keyword>
<dbReference type="PROSITE" id="PS51257">
    <property type="entry name" value="PROKAR_LIPOPROTEIN"/>
    <property type="match status" value="1"/>
</dbReference>
<evidence type="ECO:0000313" key="13">
    <source>
        <dbReference type="Proteomes" id="UP000183868"/>
    </source>
</evidence>
<accession>H1XR69</accession>
<dbReference type="EMBL" id="CM001402">
    <property type="protein sequence ID" value="EHO41220.1"/>
    <property type="molecule type" value="Genomic_DNA"/>
</dbReference>
<dbReference type="InterPro" id="IPR036280">
    <property type="entry name" value="Multihaem_cyt_sf"/>
</dbReference>
<comment type="cofactor">
    <cofactor evidence="1">
        <name>heme c</name>
        <dbReference type="ChEBI" id="CHEBI:61717"/>
    </cofactor>
</comment>
<keyword evidence="6" id="KW-0249">Electron transport</keyword>
<dbReference type="Proteomes" id="UP000183868">
    <property type="component" value="Chromosome"/>
</dbReference>
<feature type="domain" description="Tetrahaem cytochrome" evidence="9">
    <location>
        <begin position="51"/>
        <end position="128"/>
    </location>
</feature>
<keyword evidence="4" id="KW-0349">Heme</keyword>
<evidence type="ECO:0000256" key="4">
    <source>
        <dbReference type="ARBA" id="ARBA00022617"/>
    </source>
</evidence>
<dbReference type="EMBL" id="CP018099">
    <property type="protein sequence ID" value="APF17072.1"/>
    <property type="molecule type" value="Genomic_DNA"/>
</dbReference>
<dbReference type="AlphaFoldDB" id="H1XR69"/>
<keyword evidence="8" id="KW-0732">Signal</keyword>
<dbReference type="Proteomes" id="UP000004671">
    <property type="component" value="Chromosome"/>
</dbReference>
<dbReference type="KEGG" id="caby:Cabys_321"/>
<evidence type="ECO:0000256" key="5">
    <source>
        <dbReference type="ARBA" id="ARBA00022723"/>
    </source>
</evidence>
<dbReference type="SUPFAM" id="SSF48695">
    <property type="entry name" value="Multiheme cytochromes"/>
    <property type="match status" value="1"/>
</dbReference>
<dbReference type="InParanoid" id="H1XR69"/>
<keyword evidence="7" id="KW-0408">Iron</keyword>
<dbReference type="PaxDb" id="880073-Calab_1600"/>
<feature type="signal peptide" evidence="8">
    <location>
        <begin position="1"/>
        <end position="18"/>
    </location>
</feature>
<dbReference type="GO" id="GO:0046872">
    <property type="term" value="F:metal ion binding"/>
    <property type="evidence" value="ECO:0007669"/>
    <property type="project" value="UniProtKB-KW"/>
</dbReference>
<dbReference type="HOGENOM" id="CLU_1913193_0_0_0"/>
<dbReference type="InterPro" id="IPR012286">
    <property type="entry name" value="Tetrahaem_cytochrome"/>
</dbReference>
<evidence type="ECO:0000256" key="7">
    <source>
        <dbReference type="ARBA" id="ARBA00023004"/>
    </source>
</evidence>
<reference evidence="11 12" key="1">
    <citation type="submission" date="2011-09" db="EMBL/GenBank/DDBJ databases">
        <title>The permanent draft genome of Caldithrix abyssi DSM 13497.</title>
        <authorList>
            <consortium name="US DOE Joint Genome Institute (JGI-PGF)"/>
            <person name="Lucas S."/>
            <person name="Han J."/>
            <person name="Lapidus A."/>
            <person name="Bruce D."/>
            <person name="Goodwin L."/>
            <person name="Pitluck S."/>
            <person name="Peters L."/>
            <person name="Kyrpides N."/>
            <person name="Mavromatis K."/>
            <person name="Ivanova N."/>
            <person name="Mikhailova N."/>
            <person name="Chertkov O."/>
            <person name="Detter J.C."/>
            <person name="Tapia R."/>
            <person name="Han C."/>
            <person name="Land M."/>
            <person name="Hauser L."/>
            <person name="Markowitz V."/>
            <person name="Cheng J.-F."/>
            <person name="Hugenholtz P."/>
            <person name="Woyke T."/>
            <person name="Wu D."/>
            <person name="Spring S."/>
            <person name="Brambilla E."/>
            <person name="Klenk H.-P."/>
            <person name="Eisen J.A."/>
        </authorList>
    </citation>
    <scope>NUCLEOTIDE SEQUENCE [LARGE SCALE GENOMIC DNA]</scope>
    <source>
        <strain evidence="11 12">DSM 13497</strain>
    </source>
</reference>
<evidence type="ECO:0000256" key="8">
    <source>
        <dbReference type="SAM" id="SignalP"/>
    </source>
</evidence>
<evidence type="ECO:0000259" key="9">
    <source>
        <dbReference type="Pfam" id="PF14537"/>
    </source>
</evidence>
<keyword evidence="5" id="KW-0479">Metal-binding</keyword>
<reference evidence="10 13" key="2">
    <citation type="submission" date="2016-11" db="EMBL/GenBank/DDBJ databases">
        <title>Genomic analysis of Caldithrix abyssi and proposal of a novel bacterial phylum Caldithrichaeota.</title>
        <authorList>
            <person name="Kublanov I."/>
            <person name="Sigalova O."/>
            <person name="Gavrilov S."/>
            <person name="Lebedinsky A."/>
            <person name="Ivanova N."/>
            <person name="Daum C."/>
            <person name="Reddy T."/>
            <person name="Klenk H.P."/>
            <person name="Goker M."/>
            <person name="Reva O."/>
            <person name="Miroshnichenko M."/>
            <person name="Kyprides N."/>
            <person name="Woyke T."/>
            <person name="Gelfand M."/>
        </authorList>
    </citation>
    <scope>NUCLEOTIDE SEQUENCE [LARGE SCALE GENOMIC DNA]</scope>
    <source>
        <strain evidence="10 13">LF13</strain>
    </source>
</reference>
<evidence type="ECO:0000313" key="12">
    <source>
        <dbReference type="Proteomes" id="UP000004671"/>
    </source>
</evidence>
<evidence type="ECO:0000256" key="3">
    <source>
        <dbReference type="ARBA" id="ARBA00022448"/>
    </source>
</evidence>
<protein>
    <submittedName>
        <fullName evidence="10">Cytochrome c3</fullName>
    </submittedName>
</protein>
<name>H1XR69_CALAY</name>
<dbReference type="RefSeq" id="WP_006928299.1">
    <property type="nucleotide sequence ID" value="NZ_CM001402.1"/>
</dbReference>
<evidence type="ECO:0000313" key="10">
    <source>
        <dbReference type="EMBL" id="APF17072.1"/>
    </source>
</evidence>
<proteinExistence type="predicted"/>
<organism evidence="11 12">
    <name type="scientific">Caldithrix abyssi DSM 13497</name>
    <dbReference type="NCBI Taxonomy" id="880073"/>
    <lineage>
        <taxon>Bacteria</taxon>
        <taxon>Pseudomonadati</taxon>
        <taxon>Calditrichota</taxon>
        <taxon>Calditrichia</taxon>
        <taxon>Calditrichales</taxon>
        <taxon>Calditrichaceae</taxon>
        <taxon>Caldithrix</taxon>
    </lineage>
</organism>
<feature type="chain" id="PRO_5010834591" evidence="8">
    <location>
        <begin position="19"/>
        <end position="132"/>
    </location>
</feature>
<evidence type="ECO:0000256" key="6">
    <source>
        <dbReference type="ARBA" id="ARBA00022982"/>
    </source>
</evidence>
<dbReference type="Pfam" id="PF14537">
    <property type="entry name" value="Cytochrom_c3_2"/>
    <property type="match status" value="1"/>
</dbReference>
<gene>
    <name evidence="10" type="ORF">Cabys_321</name>
    <name evidence="11" type="ORF">Calab_1600</name>
</gene>
<keyword evidence="12" id="KW-1185">Reference proteome</keyword>
<sequence length="132" mass="14399" precursor="true">MKKILLIASVGLFFLACAKMETPIENKAHPADWANPQAEEFHAFKVVAAGAVSCISCHGQDLSANQSFCIDCHNKQDRPISYPHPAYWLDFKSAENHGAFVKQNEGLLTCNNCHDGQNDQATPCANCHIGGN</sequence>
<evidence type="ECO:0000256" key="2">
    <source>
        <dbReference type="ARBA" id="ARBA00004196"/>
    </source>
</evidence>
<dbReference type="STRING" id="880073.Cabys_321"/>
<dbReference type="Gene3D" id="3.90.10.10">
    <property type="entry name" value="Cytochrome C3"/>
    <property type="match status" value="1"/>
</dbReference>
<comment type="subcellular location">
    <subcellularLocation>
        <location evidence="2">Cell envelope</location>
    </subcellularLocation>
</comment>
<dbReference type="OrthoDB" id="9810317at2"/>
<dbReference type="GO" id="GO:0030313">
    <property type="term" value="C:cell envelope"/>
    <property type="evidence" value="ECO:0007669"/>
    <property type="project" value="UniProtKB-SubCell"/>
</dbReference>
<evidence type="ECO:0000256" key="1">
    <source>
        <dbReference type="ARBA" id="ARBA00001926"/>
    </source>
</evidence>